<dbReference type="RefSeq" id="XP_007771270.1">
    <property type="nucleotide sequence ID" value="XM_007773080.1"/>
</dbReference>
<dbReference type="Proteomes" id="UP000053558">
    <property type="component" value="Unassembled WGS sequence"/>
</dbReference>
<dbReference type="EMBL" id="JH711582">
    <property type="protein sequence ID" value="EIW78189.1"/>
    <property type="molecule type" value="Genomic_DNA"/>
</dbReference>
<dbReference type="GeneID" id="19203540"/>
<sequence>MRGNKLAVHWCAASRFAHLLSEPHVRESAAHTPTNTTSPRRAPSVPLLDRADDGATLTQMSRPWAQSPAHGPMLSNNIHMSYVTTTTVRLGRGYSSRSISITIPITISHYSHLQTRDAFLDQYHDILPAFIETFISGDGDSTASASRPPSSLGTQLQSSAAHEHLLYPSSTSILHPLPRRAMLPLRSHKHSCGHRYPR</sequence>
<name>A0A5M3MG05_CONPW</name>
<organism evidence="2 3">
    <name type="scientific">Coniophora puteana (strain RWD-64-598)</name>
    <name type="common">Brown rot fungus</name>
    <dbReference type="NCBI Taxonomy" id="741705"/>
    <lineage>
        <taxon>Eukaryota</taxon>
        <taxon>Fungi</taxon>
        <taxon>Dikarya</taxon>
        <taxon>Basidiomycota</taxon>
        <taxon>Agaricomycotina</taxon>
        <taxon>Agaricomycetes</taxon>
        <taxon>Agaricomycetidae</taxon>
        <taxon>Boletales</taxon>
        <taxon>Coniophorineae</taxon>
        <taxon>Coniophoraceae</taxon>
        <taxon>Coniophora</taxon>
    </lineage>
</organism>
<keyword evidence="3" id="KW-1185">Reference proteome</keyword>
<proteinExistence type="predicted"/>
<evidence type="ECO:0000256" key="1">
    <source>
        <dbReference type="SAM" id="MobiDB-lite"/>
    </source>
</evidence>
<comment type="caution">
    <text evidence="2">The sequence shown here is derived from an EMBL/GenBank/DDBJ whole genome shotgun (WGS) entry which is preliminary data.</text>
</comment>
<protein>
    <submittedName>
        <fullName evidence="2">Uncharacterized protein</fullName>
    </submittedName>
</protein>
<evidence type="ECO:0000313" key="2">
    <source>
        <dbReference type="EMBL" id="EIW78189.1"/>
    </source>
</evidence>
<dbReference type="KEGG" id="cput:CONPUDRAFT_156192"/>
<feature type="region of interest" description="Disordered" evidence="1">
    <location>
        <begin position="27"/>
        <end position="48"/>
    </location>
</feature>
<dbReference type="AlphaFoldDB" id="A0A5M3MG05"/>
<reference evidence="3" key="1">
    <citation type="journal article" date="2012" name="Science">
        <title>The Paleozoic origin of enzymatic lignin decomposition reconstructed from 31 fungal genomes.</title>
        <authorList>
            <person name="Floudas D."/>
            <person name="Binder M."/>
            <person name="Riley R."/>
            <person name="Barry K."/>
            <person name="Blanchette R.A."/>
            <person name="Henrissat B."/>
            <person name="Martinez A.T."/>
            <person name="Otillar R."/>
            <person name="Spatafora J.W."/>
            <person name="Yadav J.S."/>
            <person name="Aerts A."/>
            <person name="Benoit I."/>
            <person name="Boyd A."/>
            <person name="Carlson A."/>
            <person name="Copeland A."/>
            <person name="Coutinho P.M."/>
            <person name="de Vries R.P."/>
            <person name="Ferreira P."/>
            <person name="Findley K."/>
            <person name="Foster B."/>
            <person name="Gaskell J."/>
            <person name="Glotzer D."/>
            <person name="Gorecki P."/>
            <person name="Heitman J."/>
            <person name="Hesse C."/>
            <person name="Hori C."/>
            <person name="Igarashi K."/>
            <person name="Jurgens J.A."/>
            <person name="Kallen N."/>
            <person name="Kersten P."/>
            <person name="Kohler A."/>
            <person name="Kuees U."/>
            <person name="Kumar T.K.A."/>
            <person name="Kuo A."/>
            <person name="LaButti K."/>
            <person name="Larrondo L.F."/>
            <person name="Lindquist E."/>
            <person name="Ling A."/>
            <person name="Lombard V."/>
            <person name="Lucas S."/>
            <person name="Lundell T."/>
            <person name="Martin R."/>
            <person name="McLaughlin D.J."/>
            <person name="Morgenstern I."/>
            <person name="Morin E."/>
            <person name="Murat C."/>
            <person name="Nagy L.G."/>
            <person name="Nolan M."/>
            <person name="Ohm R.A."/>
            <person name="Patyshakuliyeva A."/>
            <person name="Rokas A."/>
            <person name="Ruiz-Duenas F.J."/>
            <person name="Sabat G."/>
            <person name="Salamov A."/>
            <person name="Samejima M."/>
            <person name="Schmutz J."/>
            <person name="Slot J.C."/>
            <person name="St John F."/>
            <person name="Stenlid J."/>
            <person name="Sun H."/>
            <person name="Sun S."/>
            <person name="Syed K."/>
            <person name="Tsang A."/>
            <person name="Wiebenga A."/>
            <person name="Young D."/>
            <person name="Pisabarro A."/>
            <person name="Eastwood D.C."/>
            <person name="Martin F."/>
            <person name="Cullen D."/>
            <person name="Grigoriev I.V."/>
            <person name="Hibbett D.S."/>
        </authorList>
    </citation>
    <scope>NUCLEOTIDE SEQUENCE [LARGE SCALE GENOMIC DNA]</scope>
    <source>
        <strain evidence="3">RWD-64-598 SS2</strain>
    </source>
</reference>
<gene>
    <name evidence="2" type="ORF">CONPUDRAFT_156192</name>
</gene>
<accession>A0A5M3MG05</accession>
<evidence type="ECO:0000313" key="3">
    <source>
        <dbReference type="Proteomes" id="UP000053558"/>
    </source>
</evidence>